<dbReference type="PANTHER" id="PTHR11614">
    <property type="entry name" value="PHOSPHOLIPASE-RELATED"/>
    <property type="match status" value="1"/>
</dbReference>
<feature type="region of interest" description="Disordered" evidence="3">
    <location>
        <begin position="468"/>
        <end position="494"/>
    </location>
</feature>
<dbReference type="InterPro" id="IPR029058">
    <property type="entry name" value="AB_hydrolase_fold"/>
</dbReference>
<dbReference type="GeneID" id="28728178"/>
<keyword evidence="7" id="KW-1185">Reference proteome</keyword>
<evidence type="ECO:0000256" key="1">
    <source>
        <dbReference type="ARBA" id="ARBA00047591"/>
    </source>
</evidence>
<feature type="compositionally biased region" description="Polar residues" evidence="3">
    <location>
        <begin position="468"/>
        <end position="478"/>
    </location>
</feature>
<dbReference type="VEuPathDB" id="FungiDB:Malapachy_1805"/>
<comment type="catalytic activity">
    <reaction evidence="2">
        <text>a monoacylglycerol + H2O = glycerol + a fatty acid + H(+)</text>
        <dbReference type="Rhea" id="RHEA:15245"/>
        <dbReference type="ChEBI" id="CHEBI:15377"/>
        <dbReference type="ChEBI" id="CHEBI:15378"/>
        <dbReference type="ChEBI" id="CHEBI:17408"/>
        <dbReference type="ChEBI" id="CHEBI:17754"/>
        <dbReference type="ChEBI" id="CHEBI:28868"/>
    </reaction>
</comment>
<dbReference type="Pfam" id="PF12146">
    <property type="entry name" value="Hydrolase_4"/>
    <property type="match status" value="1"/>
</dbReference>
<evidence type="ECO:0000313" key="7">
    <source>
        <dbReference type="Proteomes" id="UP000037751"/>
    </source>
</evidence>
<evidence type="ECO:0000313" key="6">
    <source>
        <dbReference type="EMBL" id="KOS13777.1"/>
    </source>
</evidence>
<evidence type="ECO:0000259" key="5">
    <source>
        <dbReference type="Pfam" id="PF12146"/>
    </source>
</evidence>
<keyword evidence="4" id="KW-1133">Transmembrane helix</keyword>
<sequence>MESEGGAPPKNNMVVSLLLAIWHTLWEVWLEPFLTFTHLYDPADLTYGRSQIPFSKMELRLHNNPDVTVSFYKAMMPNGKDFVWYQVWEDKLAMRSTGRVADMVFCHGTGVHSGTLASHSRRYLDAGYRLIVPDLPSHGYSTGLHVYQAEMRGYTDGVRQVIHDVARRDDELQGSKTLKQNRRKTFLLGLSFGGMVACLYPIYYPHSLRSDTEDMDEIPVDGVVAVGPIIDYNPKDVKIGPLVRLVSTIIRVFKAARLELYVPHKKVVDKDPKVYKQLVDQDMRSHRGSFRVGHLFCLRGGIADCQDYAYKFKTPVYIQHGLHDRVVSVNSSVMWLGKVHSDDIKMTVYPASQHIIYRKAKSEVEDQAGRVCVIEDNVAWMNERCPGSGHIERGMSFSSDYNADGMRRSTSFSLSSGLVTPSELALGTVSENSEHMVANTIQTLTDKLGTIGQEGAASTALQESVSEAALTQRSSVSKDSPKKPTPVASMNKTNVNDRIYRESWTLPEDLCPYDIVIRHVE</sequence>
<gene>
    <name evidence="6" type="ORF">Malapachy_1805</name>
</gene>
<dbReference type="OrthoDB" id="10249433at2759"/>
<dbReference type="STRING" id="77020.A0A0M8MNP7"/>
<dbReference type="EMBL" id="LGAV01000005">
    <property type="protein sequence ID" value="KOS13777.1"/>
    <property type="molecule type" value="Genomic_DNA"/>
</dbReference>
<keyword evidence="4" id="KW-0812">Transmembrane</keyword>
<reference evidence="6 7" key="1">
    <citation type="submission" date="2015-07" db="EMBL/GenBank/DDBJ databases">
        <title>Draft Genome Sequence of Malassezia furfur CBS1878 and Malassezia pachydermatis CBS1879.</title>
        <authorList>
            <person name="Triana S."/>
            <person name="Ohm R."/>
            <person name="Gonzalez A."/>
            <person name="DeCock H."/>
            <person name="Restrepo S."/>
            <person name="Celis A."/>
        </authorList>
    </citation>
    <scope>NUCLEOTIDE SEQUENCE [LARGE SCALE GENOMIC DNA]</scope>
    <source>
        <strain evidence="6 7">CBS 1879</strain>
    </source>
</reference>
<protein>
    <recommendedName>
        <fullName evidence="5">Serine aminopeptidase S33 domain-containing protein</fullName>
    </recommendedName>
</protein>
<accession>A0A0M8MNP7</accession>
<comment type="caution">
    <text evidence="6">The sequence shown here is derived from an EMBL/GenBank/DDBJ whole genome shotgun (WGS) entry which is preliminary data.</text>
</comment>
<dbReference type="SUPFAM" id="SSF53474">
    <property type="entry name" value="alpha/beta-Hydrolases"/>
    <property type="match status" value="1"/>
</dbReference>
<dbReference type="InterPro" id="IPR051044">
    <property type="entry name" value="MAG_DAG_Lipase"/>
</dbReference>
<organism evidence="6 7">
    <name type="scientific">Malassezia pachydermatis</name>
    <dbReference type="NCBI Taxonomy" id="77020"/>
    <lineage>
        <taxon>Eukaryota</taxon>
        <taxon>Fungi</taxon>
        <taxon>Dikarya</taxon>
        <taxon>Basidiomycota</taxon>
        <taxon>Ustilaginomycotina</taxon>
        <taxon>Malasseziomycetes</taxon>
        <taxon>Malasseziales</taxon>
        <taxon>Malasseziaceae</taxon>
        <taxon>Malassezia</taxon>
    </lineage>
</organism>
<dbReference type="Proteomes" id="UP000037751">
    <property type="component" value="Unassembled WGS sequence"/>
</dbReference>
<evidence type="ECO:0000256" key="3">
    <source>
        <dbReference type="SAM" id="MobiDB-lite"/>
    </source>
</evidence>
<proteinExistence type="predicted"/>
<name>A0A0M8MNP7_9BASI</name>
<dbReference type="AlphaFoldDB" id="A0A0M8MNP7"/>
<evidence type="ECO:0000256" key="2">
    <source>
        <dbReference type="ARBA" id="ARBA00048461"/>
    </source>
</evidence>
<feature type="transmembrane region" description="Helical" evidence="4">
    <location>
        <begin position="185"/>
        <end position="204"/>
    </location>
</feature>
<dbReference type="InterPro" id="IPR022742">
    <property type="entry name" value="Hydrolase_4"/>
</dbReference>
<dbReference type="RefSeq" id="XP_017991409.1">
    <property type="nucleotide sequence ID" value="XM_018136303.1"/>
</dbReference>
<feature type="domain" description="Serine aminopeptidase S33" evidence="5">
    <location>
        <begin position="102"/>
        <end position="356"/>
    </location>
</feature>
<dbReference type="Gene3D" id="3.40.50.1820">
    <property type="entry name" value="alpha/beta hydrolase"/>
    <property type="match status" value="1"/>
</dbReference>
<keyword evidence="4" id="KW-0472">Membrane</keyword>
<comment type="catalytic activity">
    <reaction evidence="1">
        <text>a diacylglycerol + H2O = a monoacylglycerol + a fatty acid + H(+)</text>
        <dbReference type="Rhea" id="RHEA:32731"/>
        <dbReference type="ChEBI" id="CHEBI:15377"/>
        <dbReference type="ChEBI" id="CHEBI:15378"/>
        <dbReference type="ChEBI" id="CHEBI:17408"/>
        <dbReference type="ChEBI" id="CHEBI:18035"/>
        <dbReference type="ChEBI" id="CHEBI:28868"/>
    </reaction>
</comment>
<evidence type="ECO:0000256" key="4">
    <source>
        <dbReference type="SAM" id="Phobius"/>
    </source>
</evidence>